<sequence length="928" mass="105997">MCLASRILFGSPRLSKLTSYLSTSDGRGGDELVDSMTLGLIMGKERKKSVKFVSILGKRNRNQLLTKRKDEKCQVLHLGHNNPMHRYRLGEVWLESCLVEKDLGALIDKRLNMSQQCAQVAKKANGILACIRNSVTSRSREVVVPLYSALVRPHLEYCVQFWAPQYKRDTEVLERVQRRATKLVKGLENKSYEERLRELGLFSLRKRRLRGDLIILYNYLKGHCRDAGAGLFSQAISDRTRGNGFKLQQGYLHNSEEFNYGVETWEAYKRGALSNDLIEEQKKVQEADLLIFQFPLYWFSMPAIMKGWMDRVLVQGFAFEFPNCYDSGLLKNKLALFSFTTGGSKEMYAKGGISGDIRYLLWPMQILAVSDSGQLRGHYFIHQFRYNASLLEEGRIMHKLQHDRVVKLLGIVLEDGNYSLVMEYVDRGNMMKVLQKVPLPLSVKGRFVLEITEGMLYLHEQGFVHKDLKPENILVDTDFHIKDQTRLSSLNRNPGSNSESDHTSLSSLIKSIIEEISQRYRPFYYQNLEKNIEDDLKKLKEMWPESNELLNRMQSLQIDAVAEDTSNGQVDQPSSLHSSQGPMTSQVNEDLFAASPGNQPVESCETSFTPADNLERKLQHEYNYHVFGSRMDKAVPPIAYTPEMREEERRRRVSNDPFAKPFPTPQWSEPYPRAEKTGSNINPYFWPQSAALVPKQGNVDVFHGLNRYSHLTGNTEGLYGLCSANTFSLSKPPVPESGQNLQSQTNVNWYPKNADTDTGNKDSASFSRGTFTYCPTAPRVNTEDSIKYNISNSSGIQIGSYNHMKIEEHNQHISTSPVATEATYMDYEALGIFDNTTVLTEKHLNLVREKLAKQWKHCARKLGFCDPEIDEIDHDYERDGLKEKVYQMLLKWVMREGSKGATVGKLAKALFGCQRLDLLTSLMQINEE</sequence>
<evidence type="ECO:0000259" key="4">
    <source>
        <dbReference type="PROSITE" id="PS50011"/>
    </source>
</evidence>
<feature type="domain" description="Protein kinase" evidence="4">
    <location>
        <begin position="319"/>
        <end position="685"/>
    </location>
</feature>
<evidence type="ECO:0000256" key="3">
    <source>
        <dbReference type="SAM" id="MobiDB-lite"/>
    </source>
</evidence>
<dbReference type="InterPro" id="IPR003680">
    <property type="entry name" value="Flavodoxin_fold"/>
</dbReference>
<dbReference type="Pfam" id="PF00531">
    <property type="entry name" value="Death"/>
    <property type="match status" value="1"/>
</dbReference>
<feature type="region of interest" description="Disordered" evidence="3">
    <location>
        <begin position="645"/>
        <end position="673"/>
    </location>
</feature>
<dbReference type="GO" id="GO:0007165">
    <property type="term" value="P:signal transduction"/>
    <property type="evidence" value="ECO:0007669"/>
    <property type="project" value="InterPro"/>
</dbReference>
<dbReference type="Gene3D" id="1.10.510.10">
    <property type="entry name" value="Transferase(Phosphotransferase) domain 1"/>
    <property type="match status" value="1"/>
</dbReference>
<dbReference type="OrthoDB" id="535509at2759"/>
<dbReference type="Pfam" id="PF00069">
    <property type="entry name" value="Pkinase"/>
    <property type="match status" value="1"/>
</dbReference>
<dbReference type="InterPro" id="IPR011009">
    <property type="entry name" value="Kinase-like_dom_sf"/>
</dbReference>
<dbReference type="SUPFAM" id="SSF56112">
    <property type="entry name" value="Protein kinase-like (PK-like)"/>
    <property type="match status" value="1"/>
</dbReference>
<keyword evidence="6" id="KW-0418">Kinase</keyword>
<dbReference type="PANTHER" id="PTHR10204">
    <property type="entry name" value="NAD P H OXIDOREDUCTASE-RELATED"/>
    <property type="match status" value="1"/>
</dbReference>
<keyword evidence="2" id="KW-0560">Oxidoreductase</keyword>
<dbReference type="InterPro" id="IPR011029">
    <property type="entry name" value="DEATH-like_dom_sf"/>
</dbReference>
<comment type="similarity">
    <text evidence="1">Belongs to the NAD(P)H dehydrogenase (quinone) family.</text>
</comment>
<dbReference type="InterPro" id="IPR051545">
    <property type="entry name" value="NAD(P)H_dehydrogenase_qn"/>
</dbReference>
<feature type="domain" description="Death" evidence="5">
    <location>
        <begin position="840"/>
        <end position="926"/>
    </location>
</feature>
<keyword evidence="6" id="KW-0808">Transferase</keyword>
<dbReference type="AlphaFoldDB" id="A0A2I0UCE8"/>
<dbReference type="InterPro" id="IPR025735">
    <property type="entry name" value="RHIM"/>
</dbReference>
<dbReference type="Pfam" id="PF12721">
    <property type="entry name" value="RHIM"/>
    <property type="match status" value="1"/>
</dbReference>
<dbReference type="Gene3D" id="3.40.50.360">
    <property type="match status" value="1"/>
</dbReference>
<dbReference type="GO" id="GO:0005524">
    <property type="term" value="F:ATP binding"/>
    <property type="evidence" value="ECO:0007669"/>
    <property type="project" value="InterPro"/>
</dbReference>
<dbReference type="GO" id="GO:0005829">
    <property type="term" value="C:cytosol"/>
    <property type="evidence" value="ECO:0007669"/>
    <property type="project" value="TreeGrafter"/>
</dbReference>
<proteinExistence type="inferred from homology"/>
<feature type="region of interest" description="Disordered" evidence="3">
    <location>
        <begin position="564"/>
        <end position="584"/>
    </location>
</feature>
<dbReference type="PROSITE" id="PS50011">
    <property type="entry name" value="PROTEIN_KINASE_DOM"/>
    <property type="match status" value="1"/>
</dbReference>
<dbReference type="SUPFAM" id="SSF47986">
    <property type="entry name" value="DEATH domain"/>
    <property type="match status" value="1"/>
</dbReference>
<evidence type="ECO:0000313" key="7">
    <source>
        <dbReference type="Proteomes" id="UP000233556"/>
    </source>
</evidence>
<name>A0A2I0UCE8_LIMLA</name>
<reference evidence="7" key="2">
    <citation type="submission" date="2017-12" db="EMBL/GenBank/DDBJ databases">
        <title>Genome sequence of the Bar-tailed Godwit (Limosa lapponica baueri).</title>
        <authorList>
            <person name="Lima N.C.B."/>
            <person name="Parody-Merino A.M."/>
            <person name="Battley P.F."/>
            <person name="Fidler A.E."/>
            <person name="Prosdocimi F."/>
        </authorList>
    </citation>
    <scope>NUCLEOTIDE SEQUENCE [LARGE SCALE GENOMIC DNA]</scope>
</reference>
<feature type="compositionally biased region" description="Basic and acidic residues" evidence="3">
    <location>
        <begin position="645"/>
        <end position="654"/>
    </location>
</feature>
<dbReference type="SMART" id="SM00005">
    <property type="entry name" value="DEATH"/>
    <property type="match status" value="1"/>
</dbReference>
<dbReference type="EMBL" id="KZ505875">
    <property type="protein sequence ID" value="PKU43736.1"/>
    <property type="molecule type" value="Genomic_DNA"/>
</dbReference>
<evidence type="ECO:0000256" key="1">
    <source>
        <dbReference type="ARBA" id="ARBA00006252"/>
    </source>
</evidence>
<dbReference type="InterPro" id="IPR000488">
    <property type="entry name" value="Death_dom"/>
</dbReference>
<gene>
    <name evidence="6" type="ORF">llap_5959</name>
</gene>
<evidence type="ECO:0000313" key="6">
    <source>
        <dbReference type="EMBL" id="PKU43736.1"/>
    </source>
</evidence>
<evidence type="ECO:0000259" key="5">
    <source>
        <dbReference type="PROSITE" id="PS50017"/>
    </source>
</evidence>
<accession>A0A2I0UCE8</accession>
<dbReference type="PANTHER" id="PTHR10204:SF33">
    <property type="entry name" value="RIBOSYLDIHYDRONICOTINAMIDE DEHYDROGENASE [QUINONE]"/>
    <property type="match status" value="1"/>
</dbReference>
<dbReference type="Gene3D" id="1.10.533.10">
    <property type="entry name" value="Death Domain, Fas"/>
    <property type="match status" value="1"/>
</dbReference>
<dbReference type="InterPro" id="IPR000719">
    <property type="entry name" value="Prot_kinase_dom"/>
</dbReference>
<evidence type="ECO:0000256" key="2">
    <source>
        <dbReference type="ARBA" id="ARBA00023002"/>
    </source>
</evidence>
<dbReference type="GO" id="GO:0071345">
    <property type="term" value="P:cellular response to cytokine stimulus"/>
    <property type="evidence" value="ECO:0007669"/>
    <property type="project" value="UniProtKB-ARBA"/>
</dbReference>
<dbReference type="SMART" id="SM00220">
    <property type="entry name" value="S_TKc"/>
    <property type="match status" value="1"/>
</dbReference>
<protein>
    <submittedName>
        <fullName evidence="6">Receptor-interacting serine threonine-protein kinase 1</fullName>
    </submittedName>
</protein>
<organism evidence="6 7">
    <name type="scientific">Limosa lapponica baueri</name>
    <dbReference type="NCBI Taxonomy" id="1758121"/>
    <lineage>
        <taxon>Eukaryota</taxon>
        <taxon>Metazoa</taxon>
        <taxon>Chordata</taxon>
        <taxon>Craniata</taxon>
        <taxon>Vertebrata</taxon>
        <taxon>Euteleostomi</taxon>
        <taxon>Archelosauria</taxon>
        <taxon>Archosauria</taxon>
        <taxon>Dinosauria</taxon>
        <taxon>Saurischia</taxon>
        <taxon>Theropoda</taxon>
        <taxon>Coelurosauria</taxon>
        <taxon>Aves</taxon>
        <taxon>Neognathae</taxon>
        <taxon>Neoaves</taxon>
        <taxon>Charadriiformes</taxon>
        <taxon>Scolopacidae</taxon>
        <taxon>Limosa</taxon>
    </lineage>
</organism>
<reference evidence="7" key="1">
    <citation type="submission" date="2017-11" db="EMBL/GenBank/DDBJ databases">
        <authorList>
            <person name="Lima N.C."/>
            <person name="Parody-Merino A.M."/>
            <person name="Battley P.F."/>
            <person name="Fidler A.E."/>
            <person name="Prosdocimi F."/>
        </authorList>
    </citation>
    <scope>NUCLEOTIDE SEQUENCE [LARGE SCALE GENOMIC DNA]</scope>
</reference>
<dbReference type="Pfam" id="PF02525">
    <property type="entry name" value="Flavodoxin_2"/>
    <property type="match status" value="1"/>
</dbReference>
<dbReference type="GO" id="GO:0003955">
    <property type="term" value="F:NAD(P)H dehydrogenase (quinone) activity"/>
    <property type="evidence" value="ECO:0007669"/>
    <property type="project" value="TreeGrafter"/>
</dbReference>
<dbReference type="PRINTS" id="PR01345">
    <property type="entry name" value="CERVTRCPTASE"/>
</dbReference>
<dbReference type="SUPFAM" id="SSF52218">
    <property type="entry name" value="Flavoproteins"/>
    <property type="match status" value="1"/>
</dbReference>
<keyword evidence="6" id="KW-0675">Receptor</keyword>
<dbReference type="InterPro" id="IPR008271">
    <property type="entry name" value="Ser/Thr_kinase_AS"/>
</dbReference>
<keyword evidence="7" id="KW-1185">Reference proteome</keyword>
<dbReference type="InterPro" id="IPR029039">
    <property type="entry name" value="Flavoprotein-like_sf"/>
</dbReference>
<dbReference type="GO" id="GO:0004672">
    <property type="term" value="F:protein kinase activity"/>
    <property type="evidence" value="ECO:0007669"/>
    <property type="project" value="InterPro"/>
</dbReference>
<dbReference type="PROSITE" id="PS00108">
    <property type="entry name" value="PROTEIN_KINASE_ST"/>
    <property type="match status" value="1"/>
</dbReference>
<dbReference type="Proteomes" id="UP000233556">
    <property type="component" value="Unassembled WGS sequence"/>
</dbReference>
<dbReference type="PROSITE" id="PS50017">
    <property type="entry name" value="DEATH_DOMAIN"/>
    <property type="match status" value="1"/>
</dbReference>